<dbReference type="VEuPathDB" id="FungiDB:MAPG_00372"/>
<gene>
    <name evidence="1" type="ORF">MAPG_00372</name>
</gene>
<evidence type="ECO:0000313" key="2">
    <source>
        <dbReference type="EnsemblFungi" id="MAPG_00372T0"/>
    </source>
</evidence>
<proteinExistence type="predicted"/>
<dbReference type="EnsemblFungi" id="MAPG_00372T0">
    <property type="protein sequence ID" value="MAPG_00372T0"/>
    <property type="gene ID" value="MAPG_00372"/>
</dbReference>
<accession>A0A0C4DKU2</accession>
<dbReference type="EMBL" id="ADBL01000085">
    <property type="status" value="NOT_ANNOTATED_CDS"/>
    <property type="molecule type" value="Genomic_DNA"/>
</dbReference>
<reference evidence="1" key="1">
    <citation type="submission" date="2010-05" db="EMBL/GenBank/DDBJ databases">
        <title>The Genome Sequence of Magnaporthe poae strain ATCC 64411.</title>
        <authorList>
            <consortium name="The Broad Institute Genome Sequencing Platform"/>
            <consortium name="Broad Institute Genome Sequencing Center for Infectious Disease"/>
            <person name="Ma L.-J."/>
            <person name="Dead R."/>
            <person name="Young S."/>
            <person name="Zeng Q."/>
            <person name="Koehrsen M."/>
            <person name="Alvarado L."/>
            <person name="Berlin A."/>
            <person name="Chapman S.B."/>
            <person name="Chen Z."/>
            <person name="Freedman E."/>
            <person name="Gellesch M."/>
            <person name="Goldberg J."/>
            <person name="Griggs A."/>
            <person name="Gujja S."/>
            <person name="Heilman E.R."/>
            <person name="Heiman D."/>
            <person name="Hepburn T."/>
            <person name="Howarth C."/>
            <person name="Jen D."/>
            <person name="Larson L."/>
            <person name="Mehta T."/>
            <person name="Neiman D."/>
            <person name="Pearson M."/>
            <person name="Roberts A."/>
            <person name="Saif S."/>
            <person name="Shea T."/>
            <person name="Shenoy N."/>
            <person name="Sisk P."/>
            <person name="Stolte C."/>
            <person name="Sykes S."/>
            <person name="Walk T."/>
            <person name="White J."/>
            <person name="Yandava C."/>
            <person name="Haas B."/>
            <person name="Nusbaum C."/>
            <person name="Birren B."/>
        </authorList>
    </citation>
    <scope>NUCLEOTIDE SEQUENCE</scope>
    <source>
        <strain evidence="1">ATCC 64411</strain>
    </source>
</reference>
<keyword evidence="3" id="KW-1185">Reference proteome</keyword>
<protein>
    <submittedName>
        <fullName evidence="1 2">Uncharacterized protein</fullName>
    </submittedName>
</protein>
<evidence type="ECO:0000313" key="1">
    <source>
        <dbReference type="EMBL" id="KLU81281.1"/>
    </source>
</evidence>
<dbReference type="Proteomes" id="UP000011715">
    <property type="component" value="Unassembled WGS sequence"/>
</dbReference>
<reference evidence="1" key="3">
    <citation type="submission" date="2011-03" db="EMBL/GenBank/DDBJ databases">
        <title>Annotation of Magnaporthe poae ATCC 64411.</title>
        <authorList>
            <person name="Ma L.-J."/>
            <person name="Dead R."/>
            <person name="Young S.K."/>
            <person name="Zeng Q."/>
            <person name="Gargeya S."/>
            <person name="Fitzgerald M."/>
            <person name="Haas B."/>
            <person name="Abouelleil A."/>
            <person name="Alvarado L."/>
            <person name="Arachchi H.M."/>
            <person name="Berlin A."/>
            <person name="Brown A."/>
            <person name="Chapman S.B."/>
            <person name="Chen Z."/>
            <person name="Dunbar C."/>
            <person name="Freedman E."/>
            <person name="Gearin G."/>
            <person name="Gellesch M."/>
            <person name="Goldberg J."/>
            <person name="Griggs A."/>
            <person name="Gujja S."/>
            <person name="Heiman D."/>
            <person name="Howarth C."/>
            <person name="Larson L."/>
            <person name="Lui A."/>
            <person name="MacDonald P.J.P."/>
            <person name="Mehta T."/>
            <person name="Montmayeur A."/>
            <person name="Murphy C."/>
            <person name="Neiman D."/>
            <person name="Pearson M."/>
            <person name="Priest M."/>
            <person name="Roberts A."/>
            <person name="Saif S."/>
            <person name="Shea T."/>
            <person name="Shenoy N."/>
            <person name="Sisk P."/>
            <person name="Stolte C."/>
            <person name="Sykes S."/>
            <person name="Yandava C."/>
            <person name="Wortman J."/>
            <person name="Nusbaum C."/>
            <person name="Birren B."/>
        </authorList>
    </citation>
    <scope>NUCLEOTIDE SEQUENCE</scope>
    <source>
        <strain evidence="1">ATCC 64411</strain>
    </source>
</reference>
<dbReference type="AlphaFoldDB" id="A0A0C4DKU2"/>
<name>A0A0C4DKU2_MAGP6</name>
<reference evidence="3" key="2">
    <citation type="submission" date="2010-05" db="EMBL/GenBank/DDBJ databases">
        <title>The genome sequence of Magnaporthe poae strain ATCC 64411.</title>
        <authorList>
            <person name="Ma L.-J."/>
            <person name="Dead R."/>
            <person name="Young S."/>
            <person name="Zeng Q."/>
            <person name="Koehrsen M."/>
            <person name="Alvarado L."/>
            <person name="Berlin A."/>
            <person name="Chapman S.B."/>
            <person name="Chen Z."/>
            <person name="Freedman E."/>
            <person name="Gellesch M."/>
            <person name="Goldberg J."/>
            <person name="Griggs A."/>
            <person name="Gujja S."/>
            <person name="Heilman E.R."/>
            <person name="Heiman D."/>
            <person name="Hepburn T."/>
            <person name="Howarth C."/>
            <person name="Jen D."/>
            <person name="Larson L."/>
            <person name="Mehta T."/>
            <person name="Neiman D."/>
            <person name="Pearson M."/>
            <person name="Roberts A."/>
            <person name="Saif S."/>
            <person name="Shea T."/>
            <person name="Shenoy N."/>
            <person name="Sisk P."/>
            <person name="Stolte C."/>
            <person name="Sykes S."/>
            <person name="Walk T."/>
            <person name="White J."/>
            <person name="Yandava C."/>
            <person name="Haas B."/>
            <person name="Nusbaum C."/>
            <person name="Birren B."/>
        </authorList>
    </citation>
    <scope>NUCLEOTIDE SEQUENCE [LARGE SCALE GENOMIC DNA]</scope>
    <source>
        <strain evidence="3">ATCC 64411 / 73-15</strain>
    </source>
</reference>
<reference evidence="2" key="5">
    <citation type="submission" date="2015-06" db="UniProtKB">
        <authorList>
            <consortium name="EnsemblFungi"/>
        </authorList>
    </citation>
    <scope>IDENTIFICATION</scope>
    <source>
        <strain evidence="2">ATCC 64411</strain>
    </source>
</reference>
<organism evidence="2 3">
    <name type="scientific">Magnaporthiopsis poae (strain ATCC 64411 / 73-15)</name>
    <name type="common">Kentucky bluegrass fungus</name>
    <name type="synonym">Magnaporthe poae</name>
    <dbReference type="NCBI Taxonomy" id="644358"/>
    <lineage>
        <taxon>Eukaryota</taxon>
        <taxon>Fungi</taxon>
        <taxon>Dikarya</taxon>
        <taxon>Ascomycota</taxon>
        <taxon>Pezizomycotina</taxon>
        <taxon>Sordariomycetes</taxon>
        <taxon>Sordariomycetidae</taxon>
        <taxon>Magnaporthales</taxon>
        <taxon>Magnaporthaceae</taxon>
        <taxon>Magnaporthiopsis</taxon>
    </lineage>
</organism>
<sequence length="281" mass="30712">MGPWILVHPRKTTDPVCFVPLFACTMSSLVMVWPASVSSIEATGGRSSANASQRGILRRSLEHRQQAKKSASLTKLTKRLHVSPFRANGCGFESWCGAARPIKSIPPPRGVASSSACRCAARSWQRNSGKRNFGMSVVFCQFFSVNSWSCPPRPPYIPLDYSLAPPRRGCFFFLPARLWTSQPPPPPASTCPLIDSRIFTRQRSGPEKGPGSGPPAGSISCIPASSEPWWPTLLEGVFILHLAFTEDPTHPLARLPVSLLLSSPGWLLLYASCRTPGWDPE</sequence>
<reference evidence="2" key="4">
    <citation type="journal article" date="2015" name="G3 (Bethesda)">
        <title>Genome sequences of three phytopathogenic species of the Magnaporthaceae family of fungi.</title>
        <authorList>
            <person name="Okagaki L.H."/>
            <person name="Nunes C.C."/>
            <person name="Sailsbery J."/>
            <person name="Clay B."/>
            <person name="Brown D."/>
            <person name="John T."/>
            <person name="Oh Y."/>
            <person name="Young N."/>
            <person name="Fitzgerald M."/>
            <person name="Haas B.J."/>
            <person name="Zeng Q."/>
            <person name="Young S."/>
            <person name="Adiconis X."/>
            <person name="Fan L."/>
            <person name="Levin J.Z."/>
            <person name="Mitchell T.K."/>
            <person name="Okubara P.A."/>
            <person name="Farman M.L."/>
            <person name="Kohn L.M."/>
            <person name="Birren B."/>
            <person name="Ma L.-J."/>
            <person name="Dean R.A."/>
        </authorList>
    </citation>
    <scope>NUCLEOTIDE SEQUENCE</scope>
    <source>
        <strain evidence="2">ATCC 64411 / 73-15</strain>
    </source>
</reference>
<evidence type="ECO:0000313" key="3">
    <source>
        <dbReference type="Proteomes" id="UP000011715"/>
    </source>
</evidence>
<dbReference type="EMBL" id="GL876966">
    <property type="protein sequence ID" value="KLU81281.1"/>
    <property type="molecule type" value="Genomic_DNA"/>
</dbReference>